<comment type="caution">
    <text evidence="2">The sequence shown here is derived from an EMBL/GenBank/DDBJ whole genome shotgun (WGS) entry which is preliminary data.</text>
</comment>
<proteinExistence type="predicted"/>
<dbReference type="AlphaFoldDB" id="A0A2T8HRU5"/>
<sequence>MPDIARLARSLPVPEGTVYPYELVSIEGNTAFVAGQIAKRDGALAHVGRVGAETDPETAVASARICAEQALAWLNHSAGGLQNLRRILRMTCYVAHDDTFQDISRVADGASNYLIEALGDAGRHVRAVIGVKSLPRNAPVLIEVTAALHANP</sequence>
<dbReference type="PANTHER" id="PTHR43760:SF1">
    <property type="entry name" value="ENDORIBONUCLEASE L-PSP_CHORISMATE MUTASE-LIKE DOMAIN-CONTAINING PROTEIN"/>
    <property type="match status" value="1"/>
</dbReference>
<name>A0A2T8HRU5_9RHOB</name>
<dbReference type="SUPFAM" id="SSF55298">
    <property type="entry name" value="YjgF-like"/>
    <property type="match status" value="1"/>
</dbReference>
<gene>
    <name evidence="2" type="ORF">DDE20_13420</name>
</gene>
<dbReference type="CDD" id="cd02199">
    <property type="entry name" value="YjgF_YER057c_UK114_like_1"/>
    <property type="match status" value="1"/>
</dbReference>
<protein>
    <recommendedName>
        <fullName evidence="1">Endoribonuclease L-PSP/chorismate mutase-like domain-containing protein</fullName>
    </recommendedName>
</protein>
<dbReference type="Gene3D" id="3.30.1330.40">
    <property type="entry name" value="RutC-like"/>
    <property type="match status" value="1"/>
</dbReference>
<keyword evidence="3" id="KW-1185">Reference proteome</keyword>
<dbReference type="Pfam" id="PF14588">
    <property type="entry name" value="YjgF_endoribonc"/>
    <property type="match status" value="1"/>
</dbReference>
<evidence type="ECO:0000259" key="1">
    <source>
        <dbReference type="Pfam" id="PF14588"/>
    </source>
</evidence>
<dbReference type="PANTHER" id="PTHR43760">
    <property type="entry name" value="ENDORIBONUCLEASE-RELATED"/>
    <property type="match status" value="1"/>
</dbReference>
<evidence type="ECO:0000313" key="3">
    <source>
        <dbReference type="Proteomes" id="UP000245911"/>
    </source>
</evidence>
<dbReference type="EMBL" id="QDKM01000006">
    <property type="protein sequence ID" value="PVH28113.1"/>
    <property type="molecule type" value="Genomic_DNA"/>
</dbReference>
<dbReference type="InterPro" id="IPR013813">
    <property type="entry name" value="Endoribo_LPSP/chorism_mut-like"/>
</dbReference>
<dbReference type="InterPro" id="IPR035959">
    <property type="entry name" value="RutC-like_sf"/>
</dbReference>
<dbReference type="Proteomes" id="UP000245911">
    <property type="component" value="Unassembled WGS sequence"/>
</dbReference>
<organism evidence="2 3">
    <name type="scientific">Pararhodobacter oceanensis</name>
    <dbReference type="NCBI Taxonomy" id="2172121"/>
    <lineage>
        <taxon>Bacteria</taxon>
        <taxon>Pseudomonadati</taxon>
        <taxon>Pseudomonadota</taxon>
        <taxon>Alphaproteobacteria</taxon>
        <taxon>Rhodobacterales</taxon>
        <taxon>Paracoccaceae</taxon>
        <taxon>Pararhodobacter</taxon>
    </lineage>
</organism>
<reference evidence="2 3" key="1">
    <citation type="submission" date="2018-04" db="EMBL/GenBank/DDBJ databases">
        <title>Pararhodobacter oceanense sp. nov., isolated from marine intertidal sediment.</title>
        <authorList>
            <person name="Wang X.-L."/>
            <person name="Du Z.-J."/>
        </authorList>
    </citation>
    <scope>NUCLEOTIDE SEQUENCE [LARGE SCALE GENOMIC DNA]</scope>
    <source>
        <strain evidence="2 3">AM505</strain>
    </source>
</reference>
<evidence type="ECO:0000313" key="2">
    <source>
        <dbReference type="EMBL" id="PVH28113.1"/>
    </source>
</evidence>
<accession>A0A2T8HRU5</accession>
<feature type="domain" description="Endoribonuclease L-PSP/chorismate mutase-like" evidence="1">
    <location>
        <begin position="16"/>
        <end position="146"/>
    </location>
</feature>